<evidence type="ECO:0000256" key="5">
    <source>
        <dbReference type="SAM" id="Phobius"/>
    </source>
</evidence>
<dbReference type="Proteomes" id="UP000621454">
    <property type="component" value="Unassembled WGS sequence"/>
</dbReference>
<evidence type="ECO:0000256" key="3">
    <source>
        <dbReference type="ARBA" id="ARBA00022989"/>
    </source>
</evidence>
<sequence>MTLAHRVTDVGTWVGRVIRSAPGTYTWLAVLLVTTILQHVLPADAVHHILAARSTNLVELTRHPVRVLWSSLFWLDGAYWFAYFVLYNIFHVPVERWLGTVRWLAVCLITHIGATLISQGLLSLAIREGAEPMSKAYVLDFGVSYALAGVAGILTYHIRRPWCFVYVVVVVGFLAIPLFGDVTFTDVGHFTAALIGLLCYPLIPADRRPRLFGAKHSSTAPDG</sequence>
<name>A0A916WQV4_9ACTN</name>
<comment type="caution">
    <text evidence="6">The sequence shown here is derived from an EMBL/GenBank/DDBJ whole genome shotgun (WGS) entry which is preliminary data.</text>
</comment>
<accession>A0A916WQV4</accession>
<feature type="transmembrane region" description="Helical" evidence="5">
    <location>
        <begin position="25"/>
        <end position="46"/>
    </location>
</feature>
<evidence type="ECO:0000313" key="6">
    <source>
        <dbReference type="EMBL" id="GGB23987.1"/>
    </source>
</evidence>
<dbReference type="SUPFAM" id="SSF144091">
    <property type="entry name" value="Rhomboid-like"/>
    <property type="match status" value="1"/>
</dbReference>
<dbReference type="AlphaFoldDB" id="A0A916WQV4"/>
<dbReference type="EMBL" id="BMGC01000005">
    <property type="protein sequence ID" value="GGB23987.1"/>
    <property type="molecule type" value="Genomic_DNA"/>
</dbReference>
<dbReference type="GO" id="GO:0016020">
    <property type="term" value="C:membrane"/>
    <property type="evidence" value="ECO:0007669"/>
    <property type="project" value="UniProtKB-SubCell"/>
</dbReference>
<evidence type="ECO:0000256" key="4">
    <source>
        <dbReference type="ARBA" id="ARBA00023136"/>
    </source>
</evidence>
<evidence type="ECO:0000256" key="2">
    <source>
        <dbReference type="ARBA" id="ARBA00022692"/>
    </source>
</evidence>
<keyword evidence="2 5" id="KW-0812">Transmembrane</keyword>
<dbReference type="InterPro" id="IPR035952">
    <property type="entry name" value="Rhomboid-like_sf"/>
</dbReference>
<evidence type="ECO:0000313" key="7">
    <source>
        <dbReference type="Proteomes" id="UP000621454"/>
    </source>
</evidence>
<feature type="transmembrane region" description="Helical" evidence="5">
    <location>
        <begin position="102"/>
        <end position="125"/>
    </location>
</feature>
<reference evidence="6" key="2">
    <citation type="submission" date="2020-09" db="EMBL/GenBank/DDBJ databases">
        <authorList>
            <person name="Sun Q."/>
            <person name="Zhou Y."/>
        </authorList>
    </citation>
    <scope>NUCLEOTIDE SEQUENCE</scope>
    <source>
        <strain evidence="6">CGMCC 1.12827</strain>
    </source>
</reference>
<protein>
    <submittedName>
        <fullName evidence="6">Membrane protein</fullName>
    </submittedName>
</protein>
<feature type="transmembrane region" description="Helical" evidence="5">
    <location>
        <begin position="67"/>
        <end position="90"/>
    </location>
</feature>
<dbReference type="Gene3D" id="1.20.1540.10">
    <property type="entry name" value="Rhomboid-like"/>
    <property type="match status" value="1"/>
</dbReference>
<reference evidence="6" key="1">
    <citation type="journal article" date="2014" name="Int. J. Syst. Evol. Microbiol.">
        <title>Complete genome sequence of Corynebacterium casei LMG S-19264T (=DSM 44701T), isolated from a smear-ripened cheese.</title>
        <authorList>
            <consortium name="US DOE Joint Genome Institute (JGI-PGF)"/>
            <person name="Walter F."/>
            <person name="Albersmeier A."/>
            <person name="Kalinowski J."/>
            <person name="Ruckert C."/>
        </authorList>
    </citation>
    <scope>NUCLEOTIDE SEQUENCE</scope>
    <source>
        <strain evidence="6">CGMCC 1.12827</strain>
    </source>
</reference>
<feature type="transmembrane region" description="Helical" evidence="5">
    <location>
        <begin position="164"/>
        <end position="180"/>
    </location>
</feature>
<proteinExistence type="predicted"/>
<keyword evidence="4 5" id="KW-0472">Membrane</keyword>
<dbReference type="Pfam" id="PF20401">
    <property type="entry name" value="Rhomboid_2"/>
    <property type="match status" value="1"/>
</dbReference>
<keyword evidence="3 5" id="KW-1133">Transmembrane helix</keyword>
<organism evidence="6 7">
    <name type="scientific">Gordonia jinhuaensis</name>
    <dbReference type="NCBI Taxonomy" id="1517702"/>
    <lineage>
        <taxon>Bacteria</taxon>
        <taxon>Bacillati</taxon>
        <taxon>Actinomycetota</taxon>
        <taxon>Actinomycetes</taxon>
        <taxon>Mycobacteriales</taxon>
        <taxon>Gordoniaceae</taxon>
        <taxon>Gordonia</taxon>
    </lineage>
</organism>
<comment type="subcellular location">
    <subcellularLocation>
        <location evidence="1">Membrane</location>
        <topology evidence="1">Multi-pass membrane protein</topology>
    </subcellularLocation>
</comment>
<feature type="transmembrane region" description="Helical" evidence="5">
    <location>
        <begin position="137"/>
        <end position="158"/>
    </location>
</feature>
<dbReference type="InterPro" id="IPR046862">
    <property type="entry name" value="Rhomboid_2"/>
</dbReference>
<gene>
    <name evidence="6" type="ORF">GCM10011489_10350</name>
</gene>
<feature type="transmembrane region" description="Helical" evidence="5">
    <location>
        <begin position="187"/>
        <end position="203"/>
    </location>
</feature>
<keyword evidence="7" id="KW-1185">Reference proteome</keyword>
<evidence type="ECO:0000256" key="1">
    <source>
        <dbReference type="ARBA" id="ARBA00004141"/>
    </source>
</evidence>
<dbReference type="RefSeq" id="WP_188585530.1">
    <property type="nucleotide sequence ID" value="NZ_BMGC01000005.1"/>
</dbReference>